<dbReference type="PANTHER" id="PTHR21099">
    <property type="entry name" value="RAD201"/>
    <property type="match status" value="1"/>
</dbReference>
<comment type="caution">
    <text evidence="4">The sequence shown here is derived from an EMBL/GenBank/DDBJ whole genome shotgun (WGS) entry which is preliminary data.</text>
</comment>
<gene>
    <name evidence="4" type="ORF">GX50_06086</name>
</gene>
<feature type="compositionally biased region" description="Polar residues" evidence="2">
    <location>
        <begin position="242"/>
        <end position="252"/>
    </location>
</feature>
<evidence type="ECO:0000313" key="5">
    <source>
        <dbReference type="Proteomes" id="UP000226031"/>
    </source>
</evidence>
<protein>
    <recommendedName>
        <fullName evidence="3">C3H1-type domain-containing protein</fullName>
    </recommendedName>
</protein>
<keyword evidence="1" id="KW-0862">Zinc</keyword>
<dbReference type="EMBL" id="PDND01000139">
    <property type="protein sequence ID" value="PGH31159.1"/>
    <property type="molecule type" value="Genomic_DNA"/>
</dbReference>
<dbReference type="GO" id="GO:0005634">
    <property type="term" value="C:nucleus"/>
    <property type="evidence" value="ECO:0007669"/>
    <property type="project" value="TreeGrafter"/>
</dbReference>
<evidence type="ECO:0000256" key="2">
    <source>
        <dbReference type="SAM" id="MobiDB-lite"/>
    </source>
</evidence>
<dbReference type="STRING" id="73230.A0A2B7ZD81"/>
<feature type="region of interest" description="Disordered" evidence="2">
    <location>
        <begin position="183"/>
        <end position="402"/>
    </location>
</feature>
<proteinExistence type="predicted"/>
<name>A0A2B7ZD81_9EURO</name>
<dbReference type="Pfam" id="PF00642">
    <property type="entry name" value="zf-CCCH"/>
    <property type="match status" value="1"/>
</dbReference>
<keyword evidence="1" id="KW-0863">Zinc-finger</keyword>
<dbReference type="InterPro" id="IPR000571">
    <property type="entry name" value="Znf_CCCH"/>
</dbReference>
<feature type="compositionally biased region" description="Low complexity" evidence="2">
    <location>
        <begin position="196"/>
        <end position="224"/>
    </location>
</feature>
<feature type="zinc finger region" description="C3H1-type" evidence="1">
    <location>
        <begin position="1"/>
        <end position="25"/>
    </location>
</feature>
<dbReference type="GO" id="GO:0008270">
    <property type="term" value="F:zinc ion binding"/>
    <property type="evidence" value="ECO:0007669"/>
    <property type="project" value="UniProtKB-KW"/>
</dbReference>
<keyword evidence="1" id="KW-0479">Metal-binding</keyword>
<dbReference type="PROSITE" id="PS50103">
    <property type="entry name" value="ZF_C3H1"/>
    <property type="match status" value="1"/>
</dbReference>
<evidence type="ECO:0000259" key="3">
    <source>
        <dbReference type="PROSITE" id="PS50103"/>
    </source>
</evidence>
<accession>A0A2B7ZD81</accession>
<reference evidence="4 5" key="1">
    <citation type="submission" date="2017-10" db="EMBL/GenBank/DDBJ databases">
        <title>Comparative genomics in systemic dimorphic fungi from Ajellomycetaceae.</title>
        <authorList>
            <person name="Munoz J.F."/>
            <person name="Mcewen J.G."/>
            <person name="Clay O.K."/>
            <person name="Cuomo C.A."/>
        </authorList>
    </citation>
    <scope>NUCLEOTIDE SEQUENCE [LARGE SCALE GENOMIC DNA]</scope>
    <source>
        <strain evidence="4 5">UAMH4076</strain>
    </source>
</reference>
<evidence type="ECO:0000256" key="1">
    <source>
        <dbReference type="PROSITE-ProRule" id="PRU00723"/>
    </source>
</evidence>
<feature type="domain" description="C3H1-type" evidence="3">
    <location>
        <begin position="1"/>
        <end position="25"/>
    </location>
</feature>
<dbReference type="AlphaFoldDB" id="A0A2B7ZD81"/>
<feature type="compositionally biased region" description="Polar residues" evidence="2">
    <location>
        <begin position="263"/>
        <end position="296"/>
    </location>
</feature>
<sequence>MPICIFYQQGRCKFGDRCKNEHPGAQSAASSSPFGGGGNRFGVFQQAQGAGGFAGAAAGGAGGGAFGGGLKDNIKDNKYALNPDDIKADLTPGKGRPEWIFSCYGPGRNAPIQLFGGPQREQSFEEMRVLHYAAAAAGNAQQAVQDAMKLYAETEAQMQTILNDTEGAIRYIIQGENTHPNRIDIIEGKAGPTPTPFSQPSAFAQPSAAAATTNTTTTTAFGQPPGLGQAVGPSVPTPSPFGQPSALGQQSAFGKPPLGQPTPFGQPSAPSSAFGQSPFAQAAQTQASPFGKPSTSSPFAQIQPQNQQQQNPFGQPSTQPLQQQQQPQPFGQPQPQQQSPFGQPQQQQQQQQQQTPSPFGQPQSQNPLALTQPSPFTSTAPTQPTPQQNPFSGAPPPTTTTTVPSIALAQKAKPHLNPLPALHGETRRDPVTKRLLSWKGQIVKYIDNEPCYQHPDDAGTFVRIYFPDGPPRPETLRDAEGRAEEYTAEIEAVYRFVREHGGFGEGVGEKVKVPEVPPRGEWCGFDL</sequence>
<organism evidence="4 5">
    <name type="scientific">[Emmonsia] crescens</name>
    <dbReference type="NCBI Taxonomy" id="73230"/>
    <lineage>
        <taxon>Eukaryota</taxon>
        <taxon>Fungi</taxon>
        <taxon>Dikarya</taxon>
        <taxon>Ascomycota</taxon>
        <taxon>Pezizomycotina</taxon>
        <taxon>Eurotiomycetes</taxon>
        <taxon>Eurotiomycetidae</taxon>
        <taxon>Onygenales</taxon>
        <taxon>Ajellomycetaceae</taxon>
        <taxon>Emergomyces</taxon>
    </lineage>
</organism>
<feature type="compositionally biased region" description="Low complexity" evidence="2">
    <location>
        <begin position="297"/>
        <end position="392"/>
    </location>
</feature>
<dbReference type="PANTHER" id="PTHR21099:SF2">
    <property type="entry name" value="SI:CH211-113E8.11"/>
    <property type="match status" value="1"/>
</dbReference>
<dbReference type="Proteomes" id="UP000226031">
    <property type="component" value="Unassembled WGS sequence"/>
</dbReference>
<keyword evidence="5" id="KW-1185">Reference proteome</keyword>
<dbReference type="VEuPathDB" id="FungiDB:EMCG_08715"/>
<dbReference type="CDD" id="cd23954">
    <property type="entry name" value="AMO1_CTD"/>
    <property type="match status" value="1"/>
</dbReference>
<evidence type="ECO:0000313" key="4">
    <source>
        <dbReference type="EMBL" id="PGH31159.1"/>
    </source>
</evidence>